<evidence type="ECO:0000313" key="3">
    <source>
        <dbReference type="Proteomes" id="UP000799118"/>
    </source>
</evidence>
<dbReference type="EMBL" id="ML769605">
    <property type="protein sequence ID" value="KAE9392086.1"/>
    <property type="molecule type" value="Genomic_DNA"/>
</dbReference>
<evidence type="ECO:0000256" key="1">
    <source>
        <dbReference type="SAM" id="MobiDB-lite"/>
    </source>
</evidence>
<dbReference type="Proteomes" id="UP000799118">
    <property type="component" value="Unassembled WGS sequence"/>
</dbReference>
<protein>
    <submittedName>
        <fullName evidence="2">Uncharacterized protein</fullName>
    </submittedName>
</protein>
<dbReference type="AlphaFoldDB" id="A0A6A4H2U1"/>
<reference evidence="2" key="1">
    <citation type="journal article" date="2019" name="Environ. Microbiol.">
        <title>Fungal ecological strategies reflected in gene transcription - a case study of two litter decomposers.</title>
        <authorList>
            <person name="Barbi F."/>
            <person name="Kohler A."/>
            <person name="Barry K."/>
            <person name="Baskaran P."/>
            <person name="Daum C."/>
            <person name="Fauchery L."/>
            <person name="Ihrmark K."/>
            <person name="Kuo A."/>
            <person name="LaButti K."/>
            <person name="Lipzen A."/>
            <person name="Morin E."/>
            <person name="Grigoriev I.V."/>
            <person name="Henrissat B."/>
            <person name="Lindahl B."/>
            <person name="Martin F."/>
        </authorList>
    </citation>
    <scope>NUCLEOTIDE SEQUENCE</scope>
    <source>
        <strain evidence="2">JB14</strain>
    </source>
</reference>
<feature type="region of interest" description="Disordered" evidence="1">
    <location>
        <begin position="261"/>
        <end position="298"/>
    </location>
</feature>
<feature type="region of interest" description="Disordered" evidence="1">
    <location>
        <begin position="97"/>
        <end position="129"/>
    </location>
</feature>
<feature type="compositionally biased region" description="Low complexity" evidence="1">
    <location>
        <begin position="268"/>
        <end position="283"/>
    </location>
</feature>
<dbReference type="OrthoDB" id="3127047at2759"/>
<name>A0A6A4H2U1_9AGAR</name>
<feature type="compositionally biased region" description="Polar residues" evidence="1">
    <location>
        <begin position="97"/>
        <end position="107"/>
    </location>
</feature>
<keyword evidence="3" id="KW-1185">Reference proteome</keyword>
<gene>
    <name evidence="2" type="ORF">BT96DRAFT_944928</name>
</gene>
<accession>A0A6A4H2U1</accession>
<sequence length="484" mass="52409">MQAQDAALPSAKRKLLLPLESVPDDAFTATRQQAEPAGKRARTQEPVLLARGGKAYLLNGPAPSASPASGVYPFTFASKVSPGLTSPGVPFHVFNSTSTTRNHSSLAKNADESAEMDSDVATSSSQDHSAEAGAAIGGRLLTHIWNGVRSFCSHFDPKKCIPVSPSPDNAVMRNAFSFHTHWSNLLFGASAVAGSGSASESTVISGRDRHDAHTEALRASSASWCQTTLLNCSNGFSPSTSPSSAPATSTRIPCQMPDVAESHTMRQAGSAPGSAASTPNTTSVSSLTENGDKDSMNSNTEADIRYLQAEVECLIQHEVKTKGIQTHFRNLLNAPSPNLHEILRGIYVYVGSTHSNNSSPRPRELDEPELRRSANVLVGDQTSCETGCMFSIMTREEIRRGEGRWIAGLKEVPQIERKIGETIDAPYITSSASAIDVWRHTFFRGKSRVEESRKRFISLNAWFLVELYEIDFDGRLRSRNQSNE</sequence>
<proteinExistence type="predicted"/>
<evidence type="ECO:0000313" key="2">
    <source>
        <dbReference type="EMBL" id="KAE9392086.1"/>
    </source>
</evidence>
<organism evidence="2 3">
    <name type="scientific">Gymnopus androsaceus JB14</name>
    <dbReference type="NCBI Taxonomy" id="1447944"/>
    <lineage>
        <taxon>Eukaryota</taxon>
        <taxon>Fungi</taxon>
        <taxon>Dikarya</taxon>
        <taxon>Basidiomycota</taxon>
        <taxon>Agaricomycotina</taxon>
        <taxon>Agaricomycetes</taxon>
        <taxon>Agaricomycetidae</taxon>
        <taxon>Agaricales</taxon>
        <taxon>Marasmiineae</taxon>
        <taxon>Omphalotaceae</taxon>
        <taxon>Gymnopus</taxon>
    </lineage>
</organism>